<gene>
    <name evidence="3" type="ORF">H7F49_12550</name>
</gene>
<dbReference type="PANTHER" id="PTHR30590:SF2">
    <property type="entry name" value="INNER MEMBRANE PROTEIN"/>
    <property type="match status" value="1"/>
</dbReference>
<feature type="transmembrane region" description="Helical" evidence="1">
    <location>
        <begin position="361"/>
        <end position="383"/>
    </location>
</feature>
<feature type="domain" description="DUF418" evidence="2">
    <location>
        <begin position="240"/>
        <end position="397"/>
    </location>
</feature>
<evidence type="ECO:0000313" key="3">
    <source>
        <dbReference type="EMBL" id="MBC2652533.1"/>
    </source>
</evidence>
<evidence type="ECO:0000313" key="4">
    <source>
        <dbReference type="Proteomes" id="UP000520156"/>
    </source>
</evidence>
<organism evidence="3 4">
    <name type="scientific">Novosphingobium aerophilum</name>
    <dbReference type="NCBI Taxonomy" id="2839843"/>
    <lineage>
        <taxon>Bacteria</taxon>
        <taxon>Pseudomonadati</taxon>
        <taxon>Pseudomonadota</taxon>
        <taxon>Alphaproteobacteria</taxon>
        <taxon>Sphingomonadales</taxon>
        <taxon>Sphingomonadaceae</taxon>
        <taxon>Novosphingobium</taxon>
    </lineage>
</organism>
<dbReference type="AlphaFoldDB" id="A0A7X1KCQ5"/>
<feature type="transmembrane region" description="Helical" evidence="1">
    <location>
        <begin position="78"/>
        <end position="111"/>
    </location>
</feature>
<dbReference type="InterPro" id="IPR052529">
    <property type="entry name" value="Bact_Transport_Assoc"/>
</dbReference>
<evidence type="ECO:0000256" key="1">
    <source>
        <dbReference type="SAM" id="Phobius"/>
    </source>
</evidence>
<name>A0A7X1KCQ5_9SPHN</name>
<dbReference type="InterPro" id="IPR007349">
    <property type="entry name" value="DUF418"/>
</dbReference>
<feature type="transmembrane region" description="Helical" evidence="1">
    <location>
        <begin position="254"/>
        <end position="272"/>
    </location>
</feature>
<keyword evidence="1" id="KW-1133">Transmembrane helix</keyword>
<feature type="transmembrane region" description="Helical" evidence="1">
    <location>
        <begin position="329"/>
        <end position="349"/>
    </location>
</feature>
<keyword evidence="4" id="KW-1185">Reference proteome</keyword>
<reference evidence="3 4" key="1">
    <citation type="submission" date="2020-08" db="EMBL/GenBank/DDBJ databases">
        <title>The genome sequence of Novosphingobium flavum 4Y4.</title>
        <authorList>
            <person name="Liu Y."/>
        </authorList>
    </citation>
    <scope>NUCLEOTIDE SEQUENCE [LARGE SCALE GENOMIC DNA]</scope>
    <source>
        <strain evidence="3 4">4Y4</strain>
    </source>
</reference>
<evidence type="ECO:0000259" key="2">
    <source>
        <dbReference type="Pfam" id="PF04235"/>
    </source>
</evidence>
<keyword evidence="1" id="KW-0472">Membrane</keyword>
<feature type="transmembrane region" description="Helical" evidence="1">
    <location>
        <begin position="292"/>
        <end position="309"/>
    </location>
</feature>
<keyword evidence="1" id="KW-0812">Transmembrane</keyword>
<feature type="transmembrane region" description="Helical" evidence="1">
    <location>
        <begin position="118"/>
        <end position="138"/>
    </location>
</feature>
<sequence length="410" mass="45589">MNIPFMAGPIWNALSDPRTMGWSPADQITWMVIETTWEGTQRGMLEFLFGAGLLVTAAKAMEPDGPVAVADLYIRRNLWLLLFGLFDIFCLLWPGDILHIYALCALALFPFRRLSVRWLIPLGLSFAAFGLVFGAIQYHGRSATQTAYHSAMAKQQAHQPLTKEEAKAVQEWRKIEQRIAGKDPTIEKEAKKEAEARASRSMADYAGWMIGAYLTILGKGELLGGVLEAFPAMLLGMALWKLGFIQGRRSTREYLLVLLLAYGFGMGARYIGCVERLAFMPQPKTIWLTDEFARLAVSLGHLAAINLLVRGSLSGRVVGVFGPAGQMAFTLYFMEQIAGLWIMFSPIGLDLPGGQGWAHLALQATIVIAVLLVFANVWMRVFASGPLEWLWRSLSYWERQPFRRVAPAAG</sequence>
<dbReference type="Proteomes" id="UP000520156">
    <property type="component" value="Unassembled WGS sequence"/>
</dbReference>
<comment type="caution">
    <text evidence="3">The sequence shown here is derived from an EMBL/GenBank/DDBJ whole genome shotgun (WGS) entry which is preliminary data.</text>
</comment>
<dbReference type="EMBL" id="JACLAU010000021">
    <property type="protein sequence ID" value="MBC2652533.1"/>
    <property type="molecule type" value="Genomic_DNA"/>
</dbReference>
<dbReference type="PANTHER" id="PTHR30590">
    <property type="entry name" value="INNER MEMBRANE PROTEIN"/>
    <property type="match status" value="1"/>
</dbReference>
<protein>
    <submittedName>
        <fullName evidence="3">DUF418 domain-containing protein</fullName>
    </submittedName>
</protein>
<proteinExistence type="predicted"/>
<accession>A0A7X1KCQ5</accession>
<dbReference type="Pfam" id="PF04235">
    <property type="entry name" value="DUF418"/>
    <property type="match status" value="1"/>
</dbReference>